<accession>A0A4Z2EED6</accession>
<keyword evidence="3" id="KW-1185">Reference proteome</keyword>
<sequence length="176" mass="20085">MTPREVDEVEEPLLVFIREHSPPSEAQILSGSLIWSEAPEFQDLGKYKHTLLTPFKQKPTEPEAHRTRSPAQNQKPTEPEALHRTRSPQNQKPTEPEALHRTRSPQNQKPCTEPVDERGEPVPRRVQVCDPIRPSGRQVAVEALRPHRDAAARGPSVGLRLQRNTAKQSLLFRNRR</sequence>
<evidence type="ECO:0000313" key="2">
    <source>
        <dbReference type="EMBL" id="TNN27101.1"/>
    </source>
</evidence>
<proteinExistence type="predicted"/>
<gene>
    <name evidence="2" type="ORF">EYF80_062756</name>
</gene>
<dbReference type="Proteomes" id="UP000314294">
    <property type="component" value="Unassembled WGS sequence"/>
</dbReference>
<dbReference type="AlphaFoldDB" id="A0A4Z2EED6"/>
<comment type="caution">
    <text evidence="2">The sequence shown here is derived from an EMBL/GenBank/DDBJ whole genome shotgun (WGS) entry which is preliminary data.</text>
</comment>
<reference evidence="2 3" key="1">
    <citation type="submission" date="2019-03" db="EMBL/GenBank/DDBJ databases">
        <title>First draft genome of Liparis tanakae, snailfish: a comprehensive survey of snailfish specific genes.</title>
        <authorList>
            <person name="Kim W."/>
            <person name="Song I."/>
            <person name="Jeong J.-H."/>
            <person name="Kim D."/>
            <person name="Kim S."/>
            <person name="Ryu S."/>
            <person name="Song J.Y."/>
            <person name="Lee S.K."/>
        </authorList>
    </citation>
    <scope>NUCLEOTIDE SEQUENCE [LARGE SCALE GENOMIC DNA]</scope>
    <source>
        <tissue evidence="2">Muscle</tissue>
    </source>
</reference>
<protein>
    <submittedName>
        <fullName evidence="2">Uncharacterized protein</fullName>
    </submittedName>
</protein>
<evidence type="ECO:0000313" key="3">
    <source>
        <dbReference type="Proteomes" id="UP000314294"/>
    </source>
</evidence>
<feature type="region of interest" description="Disordered" evidence="1">
    <location>
        <begin position="52"/>
        <end position="176"/>
    </location>
</feature>
<name>A0A4Z2EED6_9TELE</name>
<dbReference type="EMBL" id="SRLO01008887">
    <property type="protein sequence ID" value="TNN27101.1"/>
    <property type="molecule type" value="Genomic_DNA"/>
</dbReference>
<evidence type="ECO:0000256" key="1">
    <source>
        <dbReference type="SAM" id="MobiDB-lite"/>
    </source>
</evidence>
<organism evidence="2 3">
    <name type="scientific">Liparis tanakae</name>
    <name type="common">Tanaka's snailfish</name>
    <dbReference type="NCBI Taxonomy" id="230148"/>
    <lineage>
        <taxon>Eukaryota</taxon>
        <taxon>Metazoa</taxon>
        <taxon>Chordata</taxon>
        <taxon>Craniata</taxon>
        <taxon>Vertebrata</taxon>
        <taxon>Euteleostomi</taxon>
        <taxon>Actinopterygii</taxon>
        <taxon>Neopterygii</taxon>
        <taxon>Teleostei</taxon>
        <taxon>Neoteleostei</taxon>
        <taxon>Acanthomorphata</taxon>
        <taxon>Eupercaria</taxon>
        <taxon>Perciformes</taxon>
        <taxon>Cottioidei</taxon>
        <taxon>Cottales</taxon>
        <taxon>Liparidae</taxon>
        <taxon>Liparis</taxon>
    </lineage>
</organism>